<feature type="transmembrane region" description="Helical" evidence="2">
    <location>
        <begin position="59"/>
        <end position="83"/>
    </location>
</feature>
<gene>
    <name evidence="4" type="ORF">FTUN_4676</name>
</gene>
<keyword evidence="2" id="KW-1133">Transmembrane helix</keyword>
<evidence type="ECO:0000313" key="5">
    <source>
        <dbReference type="Proteomes" id="UP000503447"/>
    </source>
</evidence>
<feature type="region of interest" description="Disordered" evidence="1">
    <location>
        <begin position="280"/>
        <end position="299"/>
    </location>
</feature>
<proteinExistence type="predicted"/>
<dbReference type="KEGG" id="ftj:FTUN_4676"/>
<organism evidence="4 5">
    <name type="scientific">Frigoriglobus tundricola</name>
    <dbReference type="NCBI Taxonomy" id="2774151"/>
    <lineage>
        <taxon>Bacteria</taxon>
        <taxon>Pseudomonadati</taxon>
        <taxon>Planctomycetota</taxon>
        <taxon>Planctomycetia</taxon>
        <taxon>Gemmatales</taxon>
        <taxon>Gemmataceae</taxon>
        <taxon>Frigoriglobus</taxon>
    </lineage>
</organism>
<evidence type="ECO:0000256" key="1">
    <source>
        <dbReference type="SAM" id="MobiDB-lite"/>
    </source>
</evidence>
<keyword evidence="2" id="KW-0812">Transmembrane</keyword>
<dbReference type="RefSeq" id="WP_171472554.1">
    <property type="nucleotide sequence ID" value="NZ_CP053452.2"/>
</dbReference>
<feature type="transmembrane region" description="Helical" evidence="2">
    <location>
        <begin position="12"/>
        <end position="39"/>
    </location>
</feature>
<dbReference type="AlphaFoldDB" id="A0A6M5YV21"/>
<dbReference type="PANTHER" id="PTHR30093">
    <property type="entry name" value="GENERAL SECRETION PATHWAY PROTEIN G"/>
    <property type="match status" value="1"/>
</dbReference>
<reference evidence="5" key="1">
    <citation type="submission" date="2020-05" db="EMBL/GenBank/DDBJ databases">
        <title>Frigoriglobus tundricola gen. nov., sp. nov., a psychrotolerant cellulolytic planctomycete of the family Gemmataceae with two divergent copies of 16S rRNA gene.</title>
        <authorList>
            <person name="Kulichevskaya I.S."/>
            <person name="Ivanova A.A."/>
            <person name="Naumoff D.G."/>
            <person name="Beletsky A.V."/>
            <person name="Rijpstra W.I.C."/>
            <person name="Sinninghe Damste J.S."/>
            <person name="Mardanov A.V."/>
            <person name="Ravin N.V."/>
            <person name="Dedysh S.N."/>
        </authorList>
    </citation>
    <scope>NUCLEOTIDE SEQUENCE [LARGE SCALE GENOMIC DNA]</scope>
    <source>
        <strain evidence="5">PL17</strain>
    </source>
</reference>
<keyword evidence="5" id="KW-1185">Reference proteome</keyword>
<accession>A0A6M5YV21</accession>
<evidence type="ECO:0000259" key="3">
    <source>
        <dbReference type="Pfam" id="PF07596"/>
    </source>
</evidence>
<feature type="domain" description="DUF1559" evidence="3">
    <location>
        <begin position="138"/>
        <end position="212"/>
    </location>
</feature>
<evidence type="ECO:0000313" key="4">
    <source>
        <dbReference type="EMBL" id="QJW97111.1"/>
    </source>
</evidence>
<protein>
    <recommendedName>
        <fullName evidence="3">DUF1559 domain-containing protein</fullName>
    </recommendedName>
</protein>
<sequence>MRSIVRTIAATGAILIIGLCCLTTVFAQLVFVLQLPVTLAFGWVPYLGRVLPELNPDPWAVGTAVGCLAGVTVGAHVFLRWFAGVESNWPWKRTLRCVGLVVLMFVAGIAVVGMIHQTSWLVRSPEPLFRGGRDVTARMHSSNNLKQIGLGSLMAHGDGLREFPRSSFDAAGRPMHSWQTALLPHIEQSEIYSQIDLAKPWTHPNNYEPLRKIVPQYQNRVFPVLMVSDMGGSHYAGNAAVVLGDPKAPNSFPAGLANTILAGEVSSHFRAWGAPLNARDPRLGATGHPQGFGGPNGKPAQFAMLDGSVRTFDPKELAELIGRPPE</sequence>
<dbReference type="InterPro" id="IPR011453">
    <property type="entry name" value="DUF1559"/>
</dbReference>
<dbReference type="PANTHER" id="PTHR30093:SF2">
    <property type="entry name" value="TYPE II SECRETION SYSTEM PROTEIN H"/>
    <property type="match status" value="1"/>
</dbReference>
<name>A0A6M5YV21_9BACT</name>
<keyword evidence="2" id="KW-0472">Membrane</keyword>
<dbReference type="Pfam" id="PF07596">
    <property type="entry name" value="SBP_bac_10"/>
    <property type="match status" value="1"/>
</dbReference>
<dbReference type="EMBL" id="CP053452">
    <property type="protein sequence ID" value="QJW97111.1"/>
    <property type="molecule type" value="Genomic_DNA"/>
</dbReference>
<feature type="transmembrane region" description="Helical" evidence="2">
    <location>
        <begin position="95"/>
        <end position="115"/>
    </location>
</feature>
<evidence type="ECO:0000256" key="2">
    <source>
        <dbReference type="SAM" id="Phobius"/>
    </source>
</evidence>
<dbReference type="Proteomes" id="UP000503447">
    <property type="component" value="Chromosome"/>
</dbReference>